<dbReference type="Pfam" id="PF13289">
    <property type="entry name" value="SIR2_2"/>
    <property type="match status" value="1"/>
</dbReference>
<dbReference type="Proteomes" id="UP000198367">
    <property type="component" value="Chromosome"/>
</dbReference>
<dbReference type="AlphaFoldDB" id="A0A220UIK4"/>
<organism evidence="1 2">
    <name type="scientific">Shewanella bicestrii</name>
    <dbReference type="NCBI Taxonomy" id="2018305"/>
    <lineage>
        <taxon>Bacteria</taxon>
        <taxon>Pseudomonadati</taxon>
        <taxon>Pseudomonadota</taxon>
        <taxon>Gammaproteobacteria</taxon>
        <taxon>Alteromonadales</taxon>
        <taxon>Shewanellaceae</taxon>
        <taxon>Shewanella</taxon>
    </lineage>
</organism>
<sequence length="635" mass="71891">MNPNNSFEYAVRQILNRRCVPVAGAGISISSKHPETYNYHSVPWMVETLEKNLLKRRVANYNENLHGPVCTHITTINGINVQQGCQIRLKQLGHSIVSVGNIKSGCFFCDVILAAKNLKLGNLAELFLWEVNSQYDESNNPETPYKQLVELLRIIEYTKLEPTPTHKIIAKLARESLINEVITTNYDCNFEKAYEKVAGKGYADVIANLNKYRELGAASNEVVNHLKIFKINGCAKELGDGSNEDQCERILLTERQLQQWRNRQWAADIFKDRLRSNTLFFNGFGSDEPQIHHTLQTVLDEYSDYSPKKANGTLFDTPTAPIVAIYAPHPSFHQQQIVKTYAFQHGFNALDGDQLIIRNPKIGWSLSADELWQAIFERIYRQLLINALKHCIVAANASFTAIVPYASTILGEILSTFEKTLDDDKLQDNEKSQITSVPDWLSSLKQICARTILPENIYQAFSTCLQMLKGHFNEQDESAHYVPVNENKALMSELMLLLFILHKNRKEQISFCQKRGIGISLKDEVKSLYVSASPSFLTDSNISNKITGAAELILLIGNSGSCTRPQIHRLSKTVDKSTLQPSTIIALGWKHIFYDGRLNSISSINKRLMDAVQSPTHYYYANQPSLNKRSYLIQV</sequence>
<dbReference type="InterPro" id="IPR029035">
    <property type="entry name" value="DHS-like_NAD/FAD-binding_dom"/>
</dbReference>
<keyword evidence="2" id="KW-1185">Reference proteome</keyword>
<dbReference type="SUPFAM" id="SSF52467">
    <property type="entry name" value="DHS-like NAD/FAD-binding domain"/>
    <property type="match status" value="1"/>
</dbReference>
<gene>
    <name evidence="1" type="ORF">CF168_03310</name>
</gene>
<name>A0A220UIK4_9GAMM</name>
<accession>A0A220UIK4</accession>
<dbReference type="Gene3D" id="3.40.50.1220">
    <property type="entry name" value="TPP-binding domain"/>
    <property type="match status" value="1"/>
</dbReference>
<dbReference type="KEGG" id="sbj:CF168_03310"/>
<proteinExistence type="predicted"/>
<dbReference type="EMBL" id="CP022358">
    <property type="protein sequence ID" value="ASK67969.1"/>
    <property type="molecule type" value="Genomic_DNA"/>
</dbReference>
<dbReference type="RefSeq" id="WP_089066969.1">
    <property type="nucleotide sequence ID" value="NZ_CP022358.1"/>
</dbReference>
<reference evidence="1 2" key="1">
    <citation type="submission" date="2017-07" db="EMBL/GenBank/DDBJ databases">
        <title>Phenotypical and genomic characterization of a clinical isolate of Shewanella bicestrii sp. nov. producing an extended-spectrum beta-lactamase and a new oxacillinase variant.</title>
        <authorList>
            <person name="Jousset A.B."/>
            <person name="Bonnin R.A."/>
            <person name="Girlich D."/>
            <person name="Dabos L."/>
            <person name="Potron A."/>
            <person name="Dortet L."/>
            <person name="Glaser P."/>
            <person name="Naas T."/>
        </authorList>
    </citation>
    <scope>NUCLEOTIDE SEQUENCE [LARGE SCALE GENOMIC DNA]</scope>
    <source>
        <strain evidence="1 2">JAB-1</strain>
    </source>
</reference>
<protein>
    <submittedName>
        <fullName evidence="1">Uncharacterized protein</fullName>
    </submittedName>
</protein>
<evidence type="ECO:0000313" key="1">
    <source>
        <dbReference type="EMBL" id="ASK67969.1"/>
    </source>
</evidence>
<evidence type="ECO:0000313" key="2">
    <source>
        <dbReference type="Proteomes" id="UP000198367"/>
    </source>
</evidence>